<reference evidence="4" key="2">
    <citation type="journal article" date="2007" name="PLoS Biol.">
        <title>Survey sequencing and comparative analysis of the elephant shark (Callorhinchus milii) genome.</title>
        <authorList>
            <person name="Venkatesh B."/>
            <person name="Kirkness E.F."/>
            <person name="Loh Y.H."/>
            <person name="Halpern A.L."/>
            <person name="Lee A.P."/>
            <person name="Johnson J."/>
            <person name="Dandona N."/>
            <person name="Viswanathan L.D."/>
            <person name="Tay A."/>
            <person name="Venter J.C."/>
            <person name="Strausberg R.L."/>
            <person name="Brenner S."/>
        </authorList>
    </citation>
    <scope>NUCLEOTIDE SEQUENCE [LARGE SCALE GENOMIC DNA]</scope>
</reference>
<feature type="domain" description="Genetic suppressor element-like" evidence="2">
    <location>
        <begin position="446"/>
        <end position="581"/>
    </location>
</feature>
<feature type="region of interest" description="Disordered" evidence="1">
    <location>
        <begin position="32"/>
        <end position="99"/>
    </location>
</feature>
<feature type="compositionally biased region" description="Basic and acidic residues" evidence="1">
    <location>
        <begin position="232"/>
        <end position="258"/>
    </location>
</feature>
<reference evidence="4" key="1">
    <citation type="journal article" date="2006" name="Science">
        <title>Ancient noncoding elements conserved in the human genome.</title>
        <authorList>
            <person name="Venkatesh B."/>
            <person name="Kirkness E.F."/>
            <person name="Loh Y.H."/>
            <person name="Halpern A.L."/>
            <person name="Lee A.P."/>
            <person name="Johnson J."/>
            <person name="Dandona N."/>
            <person name="Viswanathan L.D."/>
            <person name="Tay A."/>
            <person name="Venter J.C."/>
            <person name="Strausberg R.L."/>
            <person name="Brenner S."/>
        </authorList>
    </citation>
    <scope>NUCLEOTIDE SEQUENCE [LARGE SCALE GENOMIC DNA]</scope>
</reference>
<sequence length="592" mass="67561">MHLSRSGMRQHLDAAHPSLPALHSDHLSILTGGRLPIEDEKQREKEREHEKEKDWECETLRERKREAITEQERKREKQSETEWEKEIKRRKEMKQEKAMDLDYRAEQNATAAGDSGPRRFEGWKDFISAMEPFQPIHRNNEHPKSWWSTSSAHTEQKELSLGSGKLRTLPLEPVAIPASSLLGVPPMGSSYCSPREGKCAVRHGHLQQEREDRPVHGVDFRQQHRQQQSDLIRGHQPSEQEQERSRVTPEDEKQERPLHLRAPPPLISPRHPLREHSPLPRPFPSVHAVPSAQALNYSTNSSRNNYEVQRDPERVQNIELKSENLNKTAGEHFNPELPKTCTEKDVSVIKKSGPASLKCVTVPLLKAQASSRQPVKDVDSDFKHPIVDSRREELQRECLDLSTTSGVADLSLKKREHSLAPTRSVPCSNDAPVIRLGIEDPPLEKPVVSKLDLAERKLKEARVNGQHFGLNSSDGGVCKEVIRRKMHRLAQRAPLKLDDTPRKLHFLGAVGLTTQSRKEEVKQQKLRKRRRMLREHSPSLLHSDNKRPAPLCVLSLSHSSGELNKAADLEEKKEFLALFDLKHLIPSQTKGE</sequence>
<dbReference type="AlphaFoldDB" id="A0A4W3GDV7"/>
<name>A0A4W3GDV7_CALMI</name>
<keyword evidence="4" id="KW-1185">Reference proteome</keyword>
<dbReference type="PANTHER" id="PTHR17608">
    <property type="entry name" value="GENETIC SUPPRESSOR ELEMENT 1"/>
    <property type="match status" value="1"/>
</dbReference>
<dbReference type="InterPro" id="IPR022207">
    <property type="entry name" value="GSE-like"/>
</dbReference>
<evidence type="ECO:0000313" key="3">
    <source>
        <dbReference type="Ensembl" id="ENSCMIP00000001027.1"/>
    </source>
</evidence>
<evidence type="ECO:0000313" key="4">
    <source>
        <dbReference type="Proteomes" id="UP000314986"/>
    </source>
</evidence>
<dbReference type="GeneTree" id="ENSGT00700000104539"/>
<evidence type="ECO:0000256" key="1">
    <source>
        <dbReference type="SAM" id="MobiDB-lite"/>
    </source>
</evidence>
<protein>
    <submittedName>
        <fullName evidence="3">Genetic suppressor element 1-like</fullName>
    </submittedName>
</protein>
<accession>A0A4W3GDV7</accession>
<dbReference type="STRING" id="7868.ENSCMIP00000001027"/>
<dbReference type="InterPro" id="IPR042337">
    <property type="entry name" value="GSE1"/>
</dbReference>
<feature type="compositionally biased region" description="Basic and acidic residues" evidence="1">
    <location>
        <begin position="36"/>
        <end position="99"/>
    </location>
</feature>
<proteinExistence type="predicted"/>
<dbReference type="Pfam" id="PF12540">
    <property type="entry name" value="DUF3736"/>
    <property type="match status" value="1"/>
</dbReference>
<reference evidence="4" key="3">
    <citation type="journal article" date="2014" name="Nature">
        <title>Elephant shark genome provides unique insights into gnathostome evolution.</title>
        <authorList>
            <consortium name="International Elephant Shark Genome Sequencing Consortium"/>
            <person name="Venkatesh B."/>
            <person name="Lee A.P."/>
            <person name="Ravi V."/>
            <person name="Maurya A.K."/>
            <person name="Lian M.M."/>
            <person name="Swann J.B."/>
            <person name="Ohta Y."/>
            <person name="Flajnik M.F."/>
            <person name="Sutoh Y."/>
            <person name="Kasahara M."/>
            <person name="Hoon S."/>
            <person name="Gangu V."/>
            <person name="Roy S.W."/>
            <person name="Irimia M."/>
            <person name="Korzh V."/>
            <person name="Kondrychyn I."/>
            <person name="Lim Z.W."/>
            <person name="Tay B.H."/>
            <person name="Tohari S."/>
            <person name="Kong K.W."/>
            <person name="Ho S."/>
            <person name="Lorente-Galdos B."/>
            <person name="Quilez J."/>
            <person name="Marques-Bonet T."/>
            <person name="Raney B.J."/>
            <person name="Ingham P.W."/>
            <person name="Tay A."/>
            <person name="Hillier L.W."/>
            <person name="Minx P."/>
            <person name="Boehm T."/>
            <person name="Wilson R.K."/>
            <person name="Brenner S."/>
            <person name="Warren W.C."/>
        </authorList>
    </citation>
    <scope>NUCLEOTIDE SEQUENCE [LARGE SCALE GENOMIC DNA]</scope>
</reference>
<organism evidence="3 4">
    <name type="scientific">Callorhinchus milii</name>
    <name type="common">Ghost shark</name>
    <dbReference type="NCBI Taxonomy" id="7868"/>
    <lineage>
        <taxon>Eukaryota</taxon>
        <taxon>Metazoa</taxon>
        <taxon>Chordata</taxon>
        <taxon>Craniata</taxon>
        <taxon>Vertebrata</taxon>
        <taxon>Chondrichthyes</taxon>
        <taxon>Holocephali</taxon>
        <taxon>Chimaeriformes</taxon>
        <taxon>Callorhinchidae</taxon>
        <taxon>Callorhinchus</taxon>
    </lineage>
</organism>
<dbReference type="Ensembl" id="ENSCMIT00000001080.1">
    <property type="protein sequence ID" value="ENSCMIP00000001027.1"/>
    <property type="gene ID" value="ENSCMIG00000000691.1"/>
</dbReference>
<dbReference type="Proteomes" id="UP000314986">
    <property type="component" value="Unassembled WGS sequence"/>
</dbReference>
<reference evidence="3" key="4">
    <citation type="submission" date="2025-08" db="UniProtKB">
        <authorList>
            <consortium name="Ensembl"/>
        </authorList>
    </citation>
    <scope>IDENTIFICATION</scope>
</reference>
<reference evidence="3" key="5">
    <citation type="submission" date="2025-09" db="UniProtKB">
        <authorList>
            <consortium name="Ensembl"/>
        </authorList>
    </citation>
    <scope>IDENTIFICATION</scope>
</reference>
<feature type="region of interest" description="Disordered" evidence="1">
    <location>
        <begin position="179"/>
        <end position="285"/>
    </location>
</feature>
<evidence type="ECO:0000259" key="2">
    <source>
        <dbReference type="Pfam" id="PF12540"/>
    </source>
</evidence>
<feature type="region of interest" description="Disordered" evidence="1">
    <location>
        <begin position="141"/>
        <end position="161"/>
    </location>
</feature>
<dbReference type="InParanoid" id="A0A4W3GDV7"/>
<gene>
    <name evidence="3" type="primary">LOC103176331</name>
</gene>
<feature type="compositionally biased region" description="Basic and acidic residues" evidence="1">
    <location>
        <begin position="206"/>
        <end position="222"/>
    </location>
</feature>
<dbReference type="PANTHER" id="PTHR17608:SF4">
    <property type="entry name" value="GENETIC SUPPRESSOR ELEMENT 1"/>
    <property type="match status" value="1"/>
</dbReference>